<evidence type="ECO:0008006" key="4">
    <source>
        <dbReference type="Google" id="ProtNLM"/>
    </source>
</evidence>
<dbReference type="SUPFAM" id="SSF56300">
    <property type="entry name" value="Metallo-dependent phosphatases"/>
    <property type="match status" value="1"/>
</dbReference>
<protein>
    <recommendedName>
        <fullName evidence="4">Calcineurin-like phosphoesterase domain-containing protein</fullName>
    </recommendedName>
</protein>
<keyword evidence="1" id="KW-0732">Signal</keyword>
<dbReference type="InterPro" id="IPR029052">
    <property type="entry name" value="Metallo-depent_PP-like"/>
</dbReference>
<dbReference type="Gene3D" id="3.60.21.10">
    <property type="match status" value="1"/>
</dbReference>
<dbReference type="RefSeq" id="WP_163344879.1">
    <property type="nucleotide sequence ID" value="NZ_CP048409.1"/>
</dbReference>
<keyword evidence="3" id="KW-1185">Reference proteome</keyword>
<evidence type="ECO:0000313" key="2">
    <source>
        <dbReference type="EMBL" id="QIA06950.1"/>
    </source>
</evidence>
<dbReference type="KEGG" id="drc:G0Q07_04015"/>
<feature type="signal peptide" evidence="1">
    <location>
        <begin position="1"/>
        <end position="26"/>
    </location>
</feature>
<feature type="chain" id="PRO_5025693087" description="Calcineurin-like phosphoesterase domain-containing protein" evidence="1">
    <location>
        <begin position="27"/>
        <end position="254"/>
    </location>
</feature>
<proteinExistence type="predicted"/>
<evidence type="ECO:0000313" key="3">
    <source>
        <dbReference type="Proteomes" id="UP000474630"/>
    </source>
</evidence>
<evidence type="ECO:0000256" key="1">
    <source>
        <dbReference type="SAM" id="SignalP"/>
    </source>
</evidence>
<dbReference type="PROSITE" id="PS51257">
    <property type="entry name" value="PROKAR_LIPOPROTEIN"/>
    <property type="match status" value="1"/>
</dbReference>
<sequence length="254" mass="29644">MMIKNLIKISFVFFAFFAGCYSPAFAQSNINYSVFLAGNTAPDDDAEFNEFIDELTNIPQAHAFVYLGNYSDYTTSDDELEFHFYPQIENENTPLLFTNGIKEWNNGKKQTKKVRKAIRNYFPDNEVYTNDWGCPGPTEVQLSDQLTVILIDTYWWLTALDTRYGKCGIEKDEDVFIWLQDALRLNENKTVIVVGYHPIESVGPMAATSQQQQVFWDFRMPFLKIRWAEKTIWFTPITETYANNCMLFYIVFQM</sequence>
<dbReference type="AlphaFoldDB" id="A0A6C0R9D1"/>
<accession>A0A6C0R9D1</accession>
<gene>
    <name evidence="2" type="ORF">G0Q07_04015</name>
</gene>
<organism evidence="2 3">
    <name type="scientific">Draconibacterium halophilum</name>
    <dbReference type="NCBI Taxonomy" id="2706887"/>
    <lineage>
        <taxon>Bacteria</taxon>
        <taxon>Pseudomonadati</taxon>
        <taxon>Bacteroidota</taxon>
        <taxon>Bacteroidia</taxon>
        <taxon>Marinilabiliales</taxon>
        <taxon>Prolixibacteraceae</taxon>
        <taxon>Draconibacterium</taxon>
    </lineage>
</organism>
<reference evidence="2 3" key="1">
    <citation type="submission" date="2020-02" db="EMBL/GenBank/DDBJ databases">
        <title>Genome sequencing for Draconibacterium sp. strain M1.</title>
        <authorList>
            <person name="Park S.-J."/>
        </authorList>
    </citation>
    <scope>NUCLEOTIDE SEQUENCE [LARGE SCALE GENOMIC DNA]</scope>
    <source>
        <strain evidence="2 3">M1</strain>
    </source>
</reference>
<dbReference type="EMBL" id="CP048409">
    <property type="protein sequence ID" value="QIA06950.1"/>
    <property type="molecule type" value="Genomic_DNA"/>
</dbReference>
<dbReference type="Proteomes" id="UP000474630">
    <property type="component" value="Chromosome"/>
</dbReference>
<name>A0A6C0R9D1_9BACT</name>